<comment type="caution">
    <text evidence="2">The sequence shown here is derived from an EMBL/GenBank/DDBJ whole genome shotgun (WGS) entry which is preliminary data.</text>
</comment>
<sequence>MAMATAMPPESETSYDQGTAATATPLEHSLRISESHASALKKDVVSSPITTKASSEQIYQRTPSTDFTHRFSPQGGWIPDKHSQIQAFCRGIRKHRKRCDLDQEKDWIQKWLEPGKPWYGRICEEAACYYIRQVSLPTKYRLLEDDSAANKRQLLQLAGDRLAQALACYLQETIKQNMSYDDLEILIVKHYSARPDHKYNTQFNKRIRSVCSIYGHIQERLSATSQGKRQHSHDDSSHRFYQLKRIADPSYTPPRPPIVPPKLTFTPHVRY</sequence>
<dbReference type="Proteomes" id="UP001500604">
    <property type="component" value="Unassembled WGS sequence"/>
</dbReference>
<name>A0ABP8V162_9GAMM</name>
<gene>
    <name evidence="2" type="ORF">GCM10023116_20140</name>
</gene>
<reference evidence="3" key="1">
    <citation type="journal article" date="2019" name="Int. J. Syst. Evol. Microbiol.">
        <title>The Global Catalogue of Microorganisms (GCM) 10K type strain sequencing project: providing services to taxonomists for standard genome sequencing and annotation.</title>
        <authorList>
            <consortium name="The Broad Institute Genomics Platform"/>
            <consortium name="The Broad Institute Genome Sequencing Center for Infectious Disease"/>
            <person name="Wu L."/>
            <person name="Ma J."/>
        </authorList>
    </citation>
    <scope>NUCLEOTIDE SEQUENCE [LARGE SCALE GENOMIC DNA]</scope>
    <source>
        <strain evidence="3">JCM 17805</strain>
    </source>
</reference>
<evidence type="ECO:0000256" key="1">
    <source>
        <dbReference type="SAM" id="MobiDB-lite"/>
    </source>
</evidence>
<feature type="compositionally biased region" description="Polar residues" evidence="1">
    <location>
        <begin position="11"/>
        <end position="22"/>
    </location>
</feature>
<organism evidence="2 3">
    <name type="scientific">Kistimonas scapharcae</name>
    <dbReference type="NCBI Taxonomy" id="1036133"/>
    <lineage>
        <taxon>Bacteria</taxon>
        <taxon>Pseudomonadati</taxon>
        <taxon>Pseudomonadota</taxon>
        <taxon>Gammaproteobacteria</taxon>
        <taxon>Oceanospirillales</taxon>
        <taxon>Endozoicomonadaceae</taxon>
        <taxon>Kistimonas</taxon>
    </lineage>
</organism>
<keyword evidence="3" id="KW-1185">Reference proteome</keyword>
<accession>A0ABP8V162</accession>
<proteinExistence type="predicted"/>
<dbReference type="EMBL" id="BAABFL010000284">
    <property type="protein sequence ID" value="GAA4649734.1"/>
    <property type="molecule type" value="Genomic_DNA"/>
</dbReference>
<feature type="region of interest" description="Disordered" evidence="1">
    <location>
        <begin position="1"/>
        <end position="22"/>
    </location>
</feature>
<evidence type="ECO:0000313" key="2">
    <source>
        <dbReference type="EMBL" id="GAA4649734.1"/>
    </source>
</evidence>
<protein>
    <submittedName>
        <fullName evidence="2">Uncharacterized protein</fullName>
    </submittedName>
</protein>
<evidence type="ECO:0000313" key="3">
    <source>
        <dbReference type="Proteomes" id="UP001500604"/>
    </source>
</evidence>